<dbReference type="InterPro" id="IPR000700">
    <property type="entry name" value="PAS-assoc_C"/>
</dbReference>
<dbReference type="SUPFAM" id="SSF55785">
    <property type="entry name" value="PYP-like sensor domain (PAS domain)"/>
    <property type="match status" value="2"/>
</dbReference>
<dbReference type="FunFam" id="3.30.70.270:FF:000001">
    <property type="entry name" value="Diguanylate cyclase domain protein"/>
    <property type="match status" value="1"/>
</dbReference>
<dbReference type="InterPro" id="IPR043128">
    <property type="entry name" value="Rev_trsase/Diguanyl_cyclase"/>
</dbReference>
<dbReference type="PANTHER" id="PTHR44757">
    <property type="entry name" value="DIGUANYLATE CYCLASE DGCP"/>
    <property type="match status" value="1"/>
</dbReference>
<feature type="domain" description="EAL" evidence="4">
    <location>
        <begin position="600"/>
        <end position="854"/>
    </location>
</feature>
<dbReference type="PROSITE" id="PS50112">
    <property type="entry name" value="PAS"/>
    <property type="match status" value="2"/>
</dbReference>
<dbReference type="Gene3D" id="3.30.70.270">
    <property type="match status" value="1"/>
</dbReference>
<dbReference type="CDD" id="cd01949">
    <property type="entry name" value="GGDEF"/>
    <property type="match status" value="1"/>
</dbReference>
<dbReference type="InterPro" id="IPR052155">
    <property type="entry name" value="Biofilm_reg_signaling"/>
</dbReference>
<evidence type="ECO:0000313" key="6">
    <source>
        <dbReference type="EMBL" id="QCF26803.1"/>
    </source>
</evidence>
<dbReference type="SMART" id="SM00052">
    <property type="entry name" value="EAL"/>
    <property type="match status" value="1"/>
</dbReference>
<dbReference type="Proteomes" id="UP000298049">
    <property type="component" value="Chromosome"/>
</dbReference>
<dbReference type="InterPro" id="IPR001610">
    <property type="entry name" value="PAC"/>
</dbReference>
<feature type="domain" description="PAC" evidence="3">
    <location>
        <begin position="374"/>
        <end position="426"/>
    </location>
</feature>
<dbReference type="EMBL" id="CP031093">
    <property type="protein sequence ID" value="QCF26803.1"/>
    <property type="molecule type" value="Genomic_DNA"/>
</dbReference>
<dbReference type="PANTHER" id="PTHR44757:SF2">
    <property type="entry name" value="BIOFILM ARCHITECTURE MAINTENANCE PROTEIN MBAA"/>
    <property type="match status" value="1"/>
</dbReference>
<dbReference type="SMART" id="SM00086">
    <property type="entry name" value="PAC"/>
    <property type="match status" value="2"/>
</dbReference>
<dbReference type="NCBIfam" id="TIGR00229">
    <property type="entry name" value="sensory_box"/>
    <property type="match status" value="2"/>
</dbReference>
<dbReference type="Pfam" id="PF08448">
    <property type="entry name" value="PAS_4"/>
    <property type="match status" value="1"/>
</dbReference>
<keyword evidence="7" id="KW-1185">Reference proteome</keyword>
<proteinExistence type="predicted"/>
<accession>A0A4P7XJ70</accession>
<dbReference type="PROSITE" id="PS50113">
    <property type="entry name" value="PAC"/>
    <property type="match status" value="2"/>
</dbReference>
<feature type="domain" description="GGDEF" evidence="5">
    <location>
        <begin position="458"/>
        <end position="591"/>
    </location>
</feature>
<feature type="domain" description="PAS" evidence="2">
    <location>
        <begin position="163"/>
        <end position="208"/>
    </location>
</feature>
<dbReference type="Pfam" id="PF00563">
    <property type="entry name" value="EAL"/>
    <property type="match status" value="1"/>
</dbReference>
<dbReference type="RefSeq" id="WP_136549509.1">
    <property type="nucleotide sequence ID" value="NZ_CP031093.1"/>
</dbReference>
<reference evidence="6 7" key="1">
    <citation type="submission" date="2018-07" db="EMBL/GenBank/DDBJ databases">
        <title>Marsedoiliclastica nanhaica gen. nov. sp. nov., a novel marine hydrocarbonoclastic bacterium isolated from an in-situ enriched hydrocarbon-degrading consortium in deep-sea sediment.</title>
        <authorList>
            <person name="Dong C."/>
            <person name="Ma T."/>
            <person name="Liu R."/>
            <person name="Shao Z."/>
        </authorList>
    </citation>
    <scope>NUCLEOTIDE SEQUENCE [LARGE SCALE GENOMIC DNA]</scope>
    <source>
        <strain evidence="7">soil36-7</strain>
    </source>
</reference>
<dbReference type="InterPro" id="IPR035965">
    <property type="entry name" value="PAS-like_dom_sf"/>
</dbReference>
<dbReference type="Pfam" id="PF00990">
    <property type="entry name" value="GGDEF"/>
    <property type="match status" value="1"/>
</dbReference>
<dbReference type="SMART" id="SM00267">
    <property type="entry name" value="GGDEF"/>
    <property type="match status" value="1"/>
</dbReference>
<evidence type="ECO:0000256" key="1">
    <source>
        <dbReference type="ARBA" id="ARBA00001946"/>
    </source>
</evidence>
<dbReference type="SMART" id="SM00091">
    <property type="entry name" value="PAS"/>
    <property type="match status" value="2"/>
</dbReference>
<evidence type="ECO:0000259" key="3">
    <source>
        <dbReference type="PROSITE" id="PS50113"/>
    </source>
</evidence>
<evidence type="ECO:0000313" key="7">
    <source>
        <dbReference type="Proteomes" id="UP000298049"/>
    </source>
</evidence>
<dbReference type="InterPro" id="IPR013767">
    <property type="entry name" value="PAS_fold"/>
</dbReference>
<dbReference type="Gene3D" id="3.20.20.450">
    <property type="entry name" value="EAL domain"/>
    <property type="match status" value="1"/>
</dbReference>
<evidence type="ECO:0000259" key="4">
    <source>
        <dbReference type="PROSITE" id="PS50883"/>
    </source>
</evidence>
<organism evidence="6 7">
    <name type="scientific">Hydrocarboniclastica marina</name>
    <dbReference type="NCBI Taxonomy" id="2259620"/>
    <lineage>
        <taxon>Bacteria</taxon>
        <taxon>Pseudomonadati</taxon>
        <taxon>Pseudomonadota</taxon>
        <taxon>Gammaproteobacteria</taxon>
        <taxon>Alteromonadales</taxon>
        <taxon>Alteromonadaceae</taxon>
        <taxon>Hydrocarboniclastica</taxon>
    </lineage>
</organism>
<dbReference type="GO" id="GO:0003824">
    <property type="term" value="F:catalytic activity"/>
    <property type="evidence" value="ECO:0007669"/>
    <property type="project" value="UniProtKB-ARBA"/>
</dbReference>
<dbReference type="InterPro" id="IPR013656">
    <property type="entry name" value="PAS_4"/>
</dbReference>
<dbReference type="InterPro" id="IPR029787">
    <property type="entry name" value="Nucleotide_cyclase"/>
</dbReference>
<dbReference type="GO" id="GO:0006355">
    <property type="term" value="P:regulation of DNA-templated transcription"/>
    <property type="evidence" value="ECO:0007669"/>
    <property type="project" value="InterPro"/>
</dbReference>
<evidence type="ECO:0000259" key="5">
    <source>
        <dbReference type="PROSITE" id="PS50887"/>
    </source>
</evidence>
<dbReference type="CDD" id="cd00130">
    <property type="entry name" value="PAS"/>
    <property type="match status" value="2"/>
</dbReference>
<dbReference type="InterPro" id="IPR000160">
    <property type="entry name" value="GGDEF_dom"/>
</dbReference>
<dbReference type="InterPro" id="IPR000014">
    <property type="entry name" value="PAS"/>
</dbReference>
<protein>
    <submittedName>
        <fullName evidence="6">Bifunctional diguanylate cyclase/phosphodiesterase</fullName>
    </submittedName>
</protein>
<sequence length="860" mass="96095">MQTNHRVMLVLSASDHSVTWEAVEAELHSQGLLTCRGGLETFDGKASESDLDRDTAVVVLGPGIRFPISQARRVRAVMPQAHLMFAPAPSAFSELKYQLSRAPMIGSDWSLVVPETDDLAAEISAAVRANLHRARLRSTLHRANLSIGTRALDPSDYRQLLISDHYLRNVLDQAHDAIISLDPGLKILYWSGGAERLFGLDPKTALNQPVASLPFWTTTLAEYLEQVRHTHQAITADLDVRTPDGNAQVETVISGVRDGSGSLVGFSFFMRDVTDRNEALRAEREARQRIETLVVEKEQQRRLFDSMLTSAADQSYVMDLEGRLLYGNRALAERTEMPLSEMLGKTAYELGHRSGEARQIQTHFAEVVRTRREVRAEISYTSPSGKHWALEYSLVPVMNTKGELEAVAGTTRDITERKQASEQVWREANYDALTGLPNRRLFKDRLEVEVNHSRRTGKPIALFFVDLDHFKQVNDLHGHSAGDQLLKQAAERIRACVRESDTVARLGGDEFTLLLTELDDKAHVENTAQTILDELARPFDVLGSVCHISGSVGITLCPLDASDPGELIRNADQAMYIAKNNGRSQFSFFTRSLQEEALNRLQLSADLRNAVSGGQLRLYFQPIANLGDGLIHKAEALLRWQHPTLGLLQPDEFIGLAEESGQIRKLGNWAFAQAAQWSRKWSRHLGRTVQISINKSAIQFESNGRSMNWKAYLDRLELPHESIIVEITESVLLNASSKTADKLLELRNAGLELAIDDFGTGYSSMAYLKKYEVDYLKIDQSFINDADNEASSRTIAESMILMAHKLGLKVVAEGVETKAQRDWLRSVGCDFAQGFYYSAPLPAKEFEELLYGTRRQPSLA</sequence>
<dbReference type="Gene3D" id="3.30.450.20">
    <property type="entry name" value="PAS domain"/>
    <property type="match status" value="2"/>
</dbReference>
<dbReference type="SUPFAM" id="SSF55073">
    <property type="entry name" value="Nucleotide cyclase"/>
    <property type="match status" value="1"/>
</dbReference>
<dbReference type="PROSITE" id="PS50887">
    <property type="entry name" value="GGDEF"/>
    <property type="match status" value="1"/>
</dbReference>
<evidence type="ECO:0000259" key="2">
    <source>
        <dbReference type="PROSITE" id="PS50112"/>
    </source>
</evidence>
<dbReference type="SUPFAM" id="SSF141868">
    <property type="entry name" value="EAL domain-like"/>
    <property type="match status" value="1"/>
</dbReference>
<name>A0A4P7XJ70_9ALTE</name>
<dbReference type="PROSITE" id="PS50883">
    <property type="entry name" value="EAL"/>
    <property type="match status" value="1"/>
</dbReference>
<dbReference type="Pfam" id="PF00989">
    <property type="entry name" value="PAS"/>
    <property type="match status" value="1"/>
</dbReference>
<feature type="domain" description="PAC" evidence="3">
    <location>
        <begin position="234"/>
        <end position="285"/>
    </location>
</feature>
<dbReference type="KEGG" id="hmi:soil367_13160"/>
<dbReference type="AlphaFoldDB" id="A0A4P7XJ70"/>
<comment type="cofactor">
    <cofactor evidence="1">
        <name>Mg(2+)</name>
        <dbReference type="ChEBI" id="CHEBI:18420"/>
    </cofactor>
</comment>
<dbReference type="NCBIfam" id="TIGR00254">
    <property type="entry name" value="GGDEF"/>
    <property type="match status" value="1"/>
</dbReference>
<dbReference type="InterPro" id="IPR001633">
    <property type="entry name" value="EAL_dom"/>
</dbReference>
<feature type="domain" description="PAS" evidence="2">
    <location>
        <begin position="300"/>
        <end position="352"/>
    </location>
</feature>
<dbReference type="InterPro" id="IPR035919">
    <property type="entry name" value="EAL_sf"/>
</dbReference>
<dbReference type="CDD" id="cd01948">
    <property type="entry name" value="EAL"/>
    <property type="match status" value="1"/>
</dbReference>
<dbReference type="OrthoDB" id="1316910at2"/>
<gene>
    <name evidence="6" type="ORF">soil367_13160</name>
</gene>